<accession>A0A5R8WJ04</accession>
<keyword evidence="2" id="KW-0805">Transcription regulation</keyword>
<evidence type="ECO:0000256" key="5">
    <source>
        <dbReference type="ARBA" id="ARBA00023163"/>
    </source>
</evidence>
<dbReference type="InterPro" id="IPR014284">
    <property type="entry name" value="RNA_pol_sigma-70_dom"/>
</dbReference>
<keyword evidence="4" id="KW-0238">DNA-binding</keyword>
<comment type="caution">
    <text evidence="6">The sequence shown here is derived from an EMBL/GenBank/DDBJ whole genome shotgun (WGS) entry which is preliminary data.</text>
</comment>
<keyword evidence="5" id="KW-0804">Transcription</keyword>
<dbReference type="InterPro" id="IPR039425">
    <property type="entry name" value="RNA_pol_sigma-70-like"/>
</dbReference>
<dbReference type="GO" id="GO:0016987">
    <property type="term" value="F:sigma factor activity"/>
    <property type="evidence" value="ECO:0007669"/>
    <property type="project" value="UniProtKB-KW"/>
</dbReference>
<organism evidence="6 7">
    <name type="scientific">Hymenobacter jeollabukensis</name>
    <dbReference type="NCBI Taxonomy" id="2025313"/>
    <lineage>
        <taxon>Bacteria</taxon>
        <taxon>Pseudomonadati</taxon>
        <taxon>Bacteroidota</taxon>
        <taxon>Cytophagia</taxon>
        <taxon>Cytophagales</taxon>
        <taxon>Hymenobacteraceae</taxon>
        <taxon>Hymenobacter</taxon>
    </lineage>
</organism>
<evidence type="ECO:0000313" key="6">
    <source>
        <dbReference type="EMBL" id="TLM88875.1"/>
    </source>
</evidence>
<evidence type="ECO:0000256" key="2">
    <source>
        <dbReference type="ARBA" id="ARBA00023015"/>
    </source>
</evidence>
<dbReference type="InterPro" id="IPR013324">
    <property type="entry name" value="RNA_pol_sigma_r3/r4-like"/>
</dbReference>
<dbReference type="SUPFAM" id="SSF88659">
    <property type="entry name" value="Sigma3 and sigma4 domains of RNA polymerase sigma factors"/>
    <property type="match status" value="1"/>
</dbReference>
<dbReference type="SUPFAM" id="SSF88946">
    <property type="entry name" value="Sigma2 domain of RNA polymerase sigma factors"/>
    <property type="match status" value="1"/>
</dbReference>
<comment type="similarity">
    <text evidence="1">Belongs to the sigma-70 factor family. ECF subfamily.</text>
</comment>
<dbReference type="OrthoDB" id="665482at2"/>
<dbReference type="InterPro" id="IPR036388">
    <property type="entry name" value="WH-like_DNA-bd_sf"/>
</dbReference>
<sequence length="201" mass="23389">MLFGRRTTANHIYHRQRAWHVFQSDEEIIKAIRTGDRREAALEWVYQECKPQVKSLEWKFQCSPEDCADALQEAVWSLYDKVVRGRLVLTAKLTTYMYRVCQNQLMTLKRGSRNMPLVELGEEDGLVEEESTEEELSVLEQQLDRLLNELGERCRAIIVEFYAGGTSLKTLAAKYQYSSVETVSSQKHKCMTQLRRKFQGA</sequence>
<dbReference type="PANTHER" id="PTHR43133:SF8">
    <property type="entry name" value="RNA POLYMERASE SIGMA FACTOR HI_1459-RELATED"/>
    <property type="match status" value="1"/>
</dbReference>
<dbReference type="InterPro" id="IPR013325">
    <property type="entry name" value="RNA_pol_sigma_r2"/>
</dbReference>
<dbReference type="Proteomes" id="UP000305517">
    <property type="component" value="Unassembled WGS sequence"/>
</dbReference>
<keyword evidence="7" id="KW-1185">Reference proteome</keyword>
<dbReference type="RefSeq" id="WP_138081102.1">
    <property type="nucleotide sequence ID" value="NZ_VAJM01000015.1"/>
</dbReference>
<evidence type="ECO:0000256" key="1">
    <source>
        <dbReference type="ARBA" id="ARBA00010641"/>
    </source>
</evidence>
<protein>
    <submittedName>
        <fullName evidence="6">Sigma-70 family RNA polymerase sigma factor</fullName>
    </submittedName>
</protein>
<dbReference type="Gene3D" id="1.10.1740.10">
    <property type="match status" value="1"/>
</dbReference>
<dbReference type="AlphaFoldDB" id="A0A5R8WJ04"/>
<dbReference type="PANTHER" id="PTHR43133">
    <property type="entry name" value="RNA POLYMERASE ECF-TYPE SIGMA FACTO"/>
    <property type="match status" value="1"/>
</dbReference>
<dbReference type="EMBL" id="VAJM01000015">
    <property type="protein sequence ID" value="TLM88875.1"/>
    <property type="molecule type" value="Genomic_DNA"/>
</dbReference>
<gene>
    <name evidence="6" type="ORF">FDY95_22090</name>
</gene>
<evidence type="ECO:0000256" key="4">
    <source>
        <dbReference type="ARBA" id="ARBA00023125"/>
    </source>
</evidence>
<evidence type="ECO:0000256" key="3">
    <source>
        <dbReference type="ARBA" id="ARBA00023082"/>
    </source>
</evidence>
<evidence type="ECO:0000313" key="7">
    <source>
        <dbReference type="Proteomes" id="UP000305517"/>
    </source>
</evidence>
<dbReference type="GO" id="GO:0006352">
    <property type="term" value="P:DNA-templated transcription initiation"/>
    <property type="evidence" value="ECO:0007669"/>
    <property type="project" value="InterPro"/>
</dbReference>
<name>A0A5R8WJ04_9BACT</name>
<reference evidence="6 7" key="1">
    <citation type="submission" date="2019-05" db="EMBL/GenBank/DDBJ databases">
        <title>Hymenobacter edaphi sp. nov., isolated from abandoned arsenic-contaminated farmland soil.</title>
        <authorList>
            <person name="Nie L."/>
        </authorList>
    </citation>
    <scope>NUCLEOTIDE SEQUENCE [LARGE SCALE GENOMIC DNA]</scope>
    <source>
        <strain evidence="6 7">1-3-3-8</strain>
    </source>
</reference>
<dbReference type="GO" id="GO:0003677">
    <property type="term" value="F:DNA binding"/>
    <property type="evidence" value="ECO:0007669"/>
    <property type="project" value="UniProtKB-KW"/>
</dbReference>
<keyword evidence="3" id="KW-0731">Sigma factor</keyword>
<dbReference type="NCBIfam" id="TIGR02937">
    <property type="entry name" value="sigma70-ECF"/>
    <property type="match status" value="1"/>
</dbReference>
<dbReference type="Gene3D" id="1.10.10.10">
    <property type="entry name" value="Winged helix-like DNA-binding domain superfamily/Winged helix DNA-binding domain"/>
    <property type="match status" value="1"/>
</dbReference>
<proteinExistence type="inferred from homology"/>